<feature type="compositionally biased region" description="Low complexity" evidence="5">
    <location>
        <begin position="36"/>
        <end position="50"/>
    </location>
</feature>
<feature type="compositionally biased region" description="Polar residues" evidence="5">
    <location>
        <begin position="257"/>
        <end position="274"/>
    </location>
</feature>
<feature type="region of interest" description="Disordered" evidence="5">
    <location>
        <begin position="13"/>
        <end position="71"/>
    </location>
</feature>
<feature type="compositionally biased region" description="Basic and acidic residues" evidence="5">
    <location>
        <begin position="1245"/>
        <end position="1272"/>
    </location>
</feature>
<dbReference type="InterPro" id="IPR043508">
    <property type="entry name" value="Bromo_Brdt_I"/>
</dbReference>
<feature type="coiled-coil region" evidence="4">
    <location>
        <begin position="466"/>
        <end position="503"/>
    </location>
</feature>
<dbReference type="InterPro" id="IPR018359">
    <property type="entry name" value="Bromodomain_CS"/>
</dbReference>
<feature type="domain" description="Bromo" evidence="6">
    <location>
        <begin position="349"/>
        <end position="421"/>
    </location>
</feature>
<gene>
    <name evidence="8" type="ORF">GCK32_000396</name>
</gene>
<dbReference type="GO" id="GO:0000785">
    <property type="term" value="C:chromatin"/>
    <property type="evidence" value="ECO:0007669"/>
    <property type="project" value="TreeGrafter"/>
</dbReference>
<keyword evidence="2 3" id="KW-0103">Bromodomain</keyword>
<feature type="compositionally biased region" description="Polar residues" evidence="5">
    <location>
        <begin position="719"/>
        <end position="733"/>
    </location>
</feature>
<evidence type="ECO:0000313" key="9">
    <source>
        <dbReference type="Proteomes" id="UP001331761"/>
    </source>
</evidence>
<feature type="compositionally biased region" description="Polar residues" evidence="5">
    <location>
        <begin position="1273"/>
        <end position="1284"/>
    </location>
</feature>
<evidence type="ECO:0000256" key="2">
    <source>
        <dbReference type="ARBA" id="ARBA00023117"/>
    </source>
</evidence>
<feature type="domain" description="Bromo" evidence="6">
    <location>
        <begin position="102"/>
        <end position="174"/>
    </location>
</feature>
<feature type="compositionally biased region" description="Low complexity" evidence="5">
    <location>
        <begin position="923"/>
        <end position="932"/>
    </location>
</feature>
<dbReference type="PRINTS" id="PR00503">
    <property type="entry name" value="BROMODOMAIN"/>
</dbReference>
<feature type="region of interest" description="Disordered" evidence="5">
    <location>
        <begin position="529"/>
        <end position="628"/>
    </location>
</feature>
<feature type="compositionally biased region" description="Basic and acidic residues" evidence="5">
    <location>
        <begin position="1191"/>
        <end position="1209"/>
    </location>
</feature>
<evidence type="ECO:0000256" key="1">
    <source>
        <dbReference type="ARBA" id="ARBA00022737"/>
    </source>
</evidence>
<dbReference type="PROSITE" id="PS00633">
    <property type="entry name" value="BROMODOMAIN_1"/>
    <property type="match status" value="2"/>
</dbReference>
<keyword evidence="4" id="KW-0175">Coiled coil</keyword>
<dbReference type="GO" id="GO:0006355">
    <property type="term" value="P:regulation of DNA-templated transcription"/>
    <property type="evidence" value="ECO:0007669"/>
    <property type="project" value="TreeGrafter"/>
</dbReference>
<sequence length="1323" mass="144316">MLGTISEFTRKCGRLTTATRPRKGMSGNDTQKIADAVSTSGEGATASAADDSAKKPENPWASPRQEPVNGIVQPRVIPPMGKPTRHTNQLDYILNTVLKEVMKHKHAWPFNVPVDTVKLNLPDYHKVIRRPMDMKTIQKRLQNIYYYSAKECMEDIMTMFNNCYTFNPPHSEIVSMGRELEQLFLAKIADMPSDEIEIARPSSKRGPKTLRKGPSPAPAGGRKSASFVRASRESSIQRGAADSSSVLGDSDVPNVVEESSSGTSMDVPVSSSTLHPLKVQKGVKRKADTTTGVLIEEDSGKVPRRESARPVKKPAHFIDYTQLPPRYKGKASESMKYCHKVLHELMGKKCKAFNWPFLTPVDVEGMNLSDYYDIITNPMDLGTIKKKLDNKQYATAQEFADDIMLVCSNCFTYNPATDVIHQHGRALLRAFEERWSHLPADEDVADTNVVATSCDMDEDDQLDLFLNHLNAQRKKLQERMDQIGQYTTELAELQLKRKEAKQTEGAVPAVPPSLMTSVQQTLAQCGVTVQPLTPASRTRRGPPIHVKEDSPLSNGPATSISPLPRKEALKRPQSHAISEPAKLYCGRGRRPGSKNKPKAESSANGKPWKDDYEFDSSDEASHEPMSYDEKRQLSLDINKLPGDKLSMVVSIIESREDLSDISPEEIEIDFETLKAVTLRDLEAFVAAALKRKPRKTVKSDNETRKREIEDKIKKLGGTVSAQQSNKNAASTADASRHVVSRARSSSESSSGSSGSSSSSSSDSSDSESEALPSEDSKRMRFVFSNRAGKAKVQLVDNPNAESAPTVAPTKIVSPSKSAHLPESRTTSRPQRRRRPRVISFSDAPTAGTTATGAEVAAKPPSRARTVPTVSKTAAPIKTASLNADAQATVDSAVAVENGGVSSVRQPVAEVVSPSAPLANTGNSVGSSHSSSVPLHVDQAEQSRASSPNSSTASIQSSETHAGLRAQSVPLSPTGNHQTPLSDQGALPKNAVLDAEGCKNATEVKPLARLVADEEPTDHRIENPEKSITSRKMATRGAKRGLRNTPVKKETAENVASASAKAPSAAGQSAGATILDQLLPASEERSRTPITSTNISILDQLLPIAPRPETPVPAGMTILDKLLPSDNCTFDTPPGSAGLVIADQRSHIKSVKSKQNLPALDALQSNTASILSIKAAEQLEQFKLQAKLKEEKRKQLRMDEEQRRRERDGLRAVVGTIPDRGADRDSHKDSQRDADDQDESQRGAQGHHEGLRVMRDEHHELSNESGGSHHQESNDSGTSPHSHVLTQEGEMLRRREQERRMRELAKDVDLTSQMELMANFEASF</sequence>
<evidence type="ECO:0000259" key="6">
    <source>
        <dbReference type="PROSITE" id="PS50014"/>
    </source>
</evidence>
<dbReference type="Proteomes" id="UP001331761">
    <property type="component" value="Unassembled WGS sequence"/>
</dbReference>
<feature type="region of interest" description="Disordered" evidence="5">
    <location>
        <begin position="692"/>
        <end position="870"/>
    </location>
</feature>
<accession>A0AAN8F046</accession>
<evidence type="ECO:0000256" key="5">
    <source>
        <dbReference type="SAM" id="MobiDB-lite"/>
    </source>
</evidence>
<dbReference type="FunFam" id="1.20.1270.220:FF:000001">
    <property type="entry name" value="bromodomain-containing protein 2 isoform X1"/>
    <property type="match status" value="1"/>
</dbReference>
<feature type="compositionally biased region" description="Low complexity" evidence="5">
    <location>
        <begin position="745"/>
        <end position="763"/>
    </location>
</feature>
<reference evidence="8 9" key="1">
    <citation type="submission" date="2019-10" db="EMBL/GenBank/DDBJ databases">
        <title>Assembly and Annotation for the nematode Trichostrongylus colubriformis.</title>
        <authorList>
            <person name="Martin J."/>
        </authorList>
    </citation>
    <scope>NUCLEOTIDE SEQUENCE [LARGE SCALE GENOMIC DNA]</scope>
    <source>
        <strain evidence="8">G859</strain>
        <tissue evidence="8">Whole worm</tissue>
    </source>
</reference>
<dbReference type="PANTHER" id="PTHR22880">
    <property type="entry name" value="FALZ-RELATED BROMODOMAIN-CONTAINING PROTEINS"/>
    <property type="match status" value="1"/>
</dbReference>
<dbReference type="Gene3D" id="1.20.920.10">
    <property type="entry name" value="Bromodomain-like"/>
    <property type="match status" value="2"/>
</dbReference>
<dbReference type="InterPro" id="IPR027353">
    <property type="entry name" value="NET_dom"/>
</dbReference>
<dbReference type="SMART" id="SM00297">
    <property type="entry name" value="BROMO"/>
    <property type="match status" value="2"/>
</dbReference>
<dbReference type="InterPro" id="IPR036427">
    <property type="entry name" value="Bromodomain-like_sf"/>
</dbReference>
<dbReference type="CDD" id="cd05497">
    <property type="entry name" value="Bromo_Brdt_I_like"/>
    <property type="match status" value="1"/>
</dbReference>
<feature type="region of interest" description="Disordered" evidence="5">
    <location>
        <begin position="1191"/>
        <end position="1305"/>
    </location>
</feature>
<evidence type="ECO:0000313" key="8">
    <source>
        <dbReference type="EMBL" id="KAK5970605.1"/>
    </source>
</evidence>
<dbReference type="Pfam" id="PF17035">
    <property type="entry name" value="BET"/>
    <property type="match status" value="1"/>
</dbReference>
<evidence type="ECO:0000256" key="4">
    <source>
        <dbReference type="SAM" id="Coils"/>
    </source>
</evidence>
<dbReference type="Pfam" id="PF17105">
    <property type="entry name" value="BRD4_CDT"/>
    <property type="match status" value="1"/>
</dbReference>
<feature type="compositionally biased region" description="Basic and acidic residues" evidence="5">
    <location>
        <begin position="1289"/>
        <end position="1305"/>
    </location>
</feature>
<protein>
    <submittedName>
        <fullName evidence="8">NET domain-containing protein</fullName>
    </submittedName>
</protein>
<feature type="region of interest" description="Disordered" evidence="5">
    <location>
        <begin position="918"/>
        <end position="985"/>
    </location>
</feature>
<dbReference type="PROSITE" id="PS51525">
    <property type="entry name" value="NET"/>
    <property type="match status" value="1"/>
</dbReference>
<dbReference type="FunFam" id="1.20.920.10:FF:000002">
    <property type="entry name" value="Bromodomain-containing protein 4"/>
    <property type="match status" value="1"/>
</dbReference>
<dbReference type="EMBL" id="WIXE01018795">
    <property type="protein sequence ID" value="KAK5970605.1"/>
    <property type="molecule type" value="Genomic_DNA"/>
</dbReference>
<dbReference type="GO" id="GO:0006338">
    <property type="term" value="P:chromatin remodeling"/>
    <property type="evidence" value="ECO:0007669"/>
    <property type="project" value="TreeGrafter"/>
</dbReference>
<name>A0AAN8F046_TRICO</name>
<dbReference type="GO" id="GO:0005634">
    <property type="term" value="C:nucleus"/>
    <property type="evidence" value="ECO:0007669"/>
    <property type="project" value="TreeGrafter"/>
</dbReference>
<comment type="caution">
    <text evidence="8">The sequence shown here is derived from an EMBL/GenBank/DDBJ whole genome shotgun (WGS) entry which is preliminary data.</text>
</comment>
<dbReference type="SUPFAM" id="SSF47370">
    <property type="entry name" value="Bromodomain"/>
    <property type="match status" value="2"/>
</dbReference>
<dbReference type="InterPro" id="IPR050935">
    <property type="entry name" value="Bromo_chromatin_reader"/>
</dbReference>
<feature type="compositionally biased region" description="Basic and acidic residues" evidence="5">
    <location>
        <begin position="697"/>
        <end position="713"/>
    </location>
</feature>
<feature type="compositionally biased region" description="Low complexity" evidence="5">
    <location>
        <begin position="1055"/>
        <end position="1068"/>
    </location>
</feature>
<feature type="compositionally biased region" description="Basic residues" evidence="5">
    <location>
        <begin position="587"/>
        <end position="596"/>
    </location>
</feature>
<feature type="compositionally biased region" description="Basic and acidic residues" evidence="5">
    <location>
        <begin position="619"/>
        <end position="628"/>
    </location>
</feature>
<evidence type="ECO:0000259" key="7">
    <source>
        <dbReference type="PROSITE" id="PS51525"/>
    </source>
</evidence>
<organism evidence="8 9">
    <name type="scientific">Trichostrongylus colubriformis</name>
    <name type="common">Black scour worm</name>
    <dbReference type="NCBI Taxonomy" id="6319"/>
    <lineage>
        <taxon>Eukaryota</taxon>
        <taxon>Metazoa</taxon>
        <taxon>Ecdysozoa</taxon>
        <taxon>Nematoda</taxon>
        <taxon>Chromadorea</taxon>
        <taxon>Rhabditida</taxon>
        <taxon>Rhabditina</taxon>
        <taxon>Rhabditomorpha</taxon>
        <taxon>Strongyloidea</taxon>
        <taxon>Trichostrongylidae</taxon>
        <taxon>Trichostrongylus</taxon>
    </lineage>
</organism>
<feature type="compositionally biased region" description="Polar residues" evidence="5">
    <location>
        <begin position="233"/>
        <end position="247"/>
    </location>
</feature>
<feature type="compositionally biased region" description="Low complexity" evidence="5">
    <location>
        <begin position="942"/>
        <end position="957"/>
    </location>
</feature>
<feature type="compositionally biased region" description="Basic and acidic residues" evidence="5">
    <location>
        <begin position="298"/>
        <end position="309"/>
    </location>
</feature>
<keyword evidence="1" id="KW-0677">Repeat</keyword>
<feature type="region of interest" description="Disordered" evidence="5">
    <location>
        <begin position="198"/>
        <end position="310"/>
    </location>
</feature>
<dbReference type="Gene3D" id="1.20.1270.220">
    <property type="match status" value="1"/>
</dbReference>
<feature type="compositionally biased region" description="Polar residues" evidence="5">
    <location>
        <begin position="551"/>
        <end position="561"/>
    </location>
</feature>
<dbReference type="PANTHER" id="PTHR22880:SF225">
    <property type="entry name" value="BROMODOMAIN-CONTAINING PROTEIN BET-1-RELATED"/>
    <property type="match status" value="1"/>
</dbReference>
<keyword evidence="9" id="KW-1185">Reference proteome</keyword>
<feature type="compositionally biased region" description="Basic residues" evidence="5">
    <location>
        <begin position="202"/>
        <end position="211"/>
    </location>
</feature>
<evidence type="ECO:0000256" key="3">
    <source>
        <dbReference type="PROSITE-ProRule" id="PRU00035"/>
    </source>
</evidence>
<dbReference type="InterPro" id="IPR031354">
    <property type="entry name" value="BRD4_CDT"/>
</dbReference>
<feature type="compositionally biased region" description="Polar residues" evidence="5">
    <location>
        <begin position="968"/>
        <end position="981"/>
    </location>
</feature>
<dbReference type="InterPro" id="IPR001487">
    <property type="entry name" value="Bromodomain"/>
</dbReference>
<feature type="compositionally biased region" description="Basic and acidic residues" evidence="5">
    <location>
        <begin position="1219"/>
        <end position="1233"/>
    </location>
</feature>
<feature type="region of interest" description="Disordered" evidence="5">
    <location>
        <begin position="1049"/>
        <end position="1068"/>
    </location>
</feature>
<dbReference type="Pfam" id="PF00439">
    <property type="entry name" value="Bromodomain"/>
    <property type="match status" value="2"/>
</dbReference>
<feature type="domain" description="NET" evidence="7">
    <location>
        <begin position="615"/>
        <end position="696"/>
    </location>
</feature>
<dbReference type="PROSITE" id="PS50014">
    <property type="entry name" value="BROMODOMAIN_2"/>
    <property type="match status" value="2"/>
</dbReference>
<proteinExistence type="predicted"/>
<feature type="compositionally biased region" description="Low complexity" evidence="5">
    <location>
        <begin position="843"/>
        <end position="857"/>
    </location>
</feature>
<dbReference type="InterPro" id="IPR038336">
    <property type="entry name" value="NET_sf"/>
</dbReference>